<dbReference type="Proteomes" id="UP000688137">
    <property type="component" value="Unassembled WGS sequence"/>
</dbReference>
<evidence type="ECO:0000313" key="1">
    <source>
        <dbReference type="EMBL" id="CAD8097810.1"/>
    </source>
</evidence>
<protein>
    <submittedName>
        <fullName evidence="1">Uncharacterized protein</fullName>
    </submittedName>
</protein>
<comment type="caution">
    <text evidence="1">The sequence shown here is derived from an EMBL/GenBank/DDBJ whole genome shotgun (WGS) entry which is preliminary data.</text>
</comment>
<keyword evidence="2" id="KW-1185">Reference proteome</keyword>
<dbReference type="AlphaFoldDB" id="A0A8S1P491"/>
<dbReference type="EMBL" id="CAJJDM010000108">
    <property type="protein sequence ID" value="CAD8097810.1"/>
    <property type="molecule type" value="Genomic_DNA"/>
</dbReference>
<organism evidence="1 2">
    <name type="scientific">Paramecium primaurelia</name>
    <dbReference type="NCBI Taxonomy" id="5886"/>
    <lineage>
        <taxon>Eukaryota</taxon>
        <taxon>Sar</taxon>
        <taxon>Alveolata</taxon>
        <taxon>Ciliophora</taxon>
        <taxon>Intramacronucleata</taxon>
        <taxon>Oligohymenophorea</taxon>
        <taxon>Peniculida</taxon>
        <taxon>Parameciidae</taxon>
        <taxon>Paramecium</taxon>
    </lineage>
</organism>
<proteinExistence type="predicted"/>
<sequence>MPIEIHGSQKFIKRQMKNNANAKMIKETVKYDQHAKKNPVQHILCLLLSQSLLFQLYQIHNGLSLWNFHGILFFFPSKMNLILSFSEVKVTKYILERNKIYYFQVIHFISTTSMFKSVILLI</sequence>
<reference evidence="1" key="1">
    <citation type="submission" date="2021-01" db="EMBL/GenBank/DDBJ databases">
        <authorList>
            <consortium name="Genoscope - CEA"/>
            <person name="William W."/>
        </authorList>
    </citation>
    <scope>NUCLEOTIDE SEQUENCE</scope>
</reference>
<gene>
    <name evidence="1" type="ORF">PPRIM_AZ9-3.1.T1050047</name>
</gene>
<accession>A0A8S1P491</accession>
<evidence type="ECO:0000313" key="2">
    <source>
        <dbReference type="Proteomes" id="UP000688137"/>
    </source>
</evidence>
<name>A0A8S1P491_PARPR</name>